<dbReference type="InterPro" id="IPR036291">
    <property type="entry name" value="NAD(P)-bd_dom_sf"/>
</dbReference>
<name>A0A7M1SUD1_9MICO</name>
<keyword evidence="5" id="KW-1185">Reference proteome</keyword>
<gene>
    <name evidence="4" type="ORF">IM660_19120</name>
</gene>
<dbReference type="InterPro" id="IPR000683">
    <property type="entry name" value="Gfo/Idh/MocA-like_OxRdtase_N"/>
</dbReference>
<dbReference type="Pfam" id="PF01408">
    <property type="entry name" value="GFO_IDH_MocA"/>
    <property type="match status" value="1"/>
</dbReference>
<sequence>MTISPSTPEARVAVIGCGARAGIAAHVASTGAGIVTALVDPNPAARERTAARLAESPAQFAGVGELLQAGADVTAALVLTPDDTHAEVAIPLLEAGIAVFCEKPITITTADADQVLAAAARSGTPLYVGHNMRHMSVVTTMRDIIRRGEIGAVKAIWCRHFVGHGGDYYFKDWHAERARGTGLLLQKGAHDIDVIHWLAGAYTTRVTGMGGLTLYDQVTDRRDNSDRTMADWFSEDNWPPLAQRELNPVIDVEDLSMVQMQLEGGIFASYQQCHYTPDYWRNYTVIGTEGRMENFGDSAGGVVRVWNRRSGYRAEGDAEYPIVGDAGGHGDADQRTIAEFLDFAAHGGTTATSPVAARNAVATAVAATESLRAGSLPRDVPPLDPAIASFFDGKATS</sequence>
<dbReference type="RefSeq" id="WP_193497332.1">
    <property type="nucleotide sequence ID" value="NZ_CP063169.1"/>
</dbReference>
<dbReference type="SUPFAM" id="SSF55347">
    <property type="entry name" value="Glyceraldehyde-3-phosphate dehydrogenase-like, C-terminal domain"/>
    <property type="match status" value="1"/>
</dbReference>
<dbReference type="GO" id="GO:0000166">
    <property type="term" value="F:nucleotide binding"/>
    <property type="evidence" value="ECO:0007669"/>
    <property type="project" value="InterPro"/>
</dbReference>
<evidence type="ECO:0000313" key="5">
    <source>
        <dbReference type="Proteomes" id="UP000593758"/>
    </source>
</evidence>
<feature type="domain" description="GFO/IDH/MocA-like oxidoreductase" evidence="3">
    <location>
        <begin position="139"/>
        <end position="292"/>
    </location>
</feature>
<evidence type="ECO:0000313" key="4">
    <source>
        <dbReference type="EMBL" id="QOR70657.1"/>
    </source>
</evidence>
<proteinExistence type="predicted"/>
<accession>A0A7M1SUD1</accession>
<dbReference type="InterPro" id="IPR051317">
    <property type="entry name" value="Gfo/Idh/MocA_oxidoreduct"/>
</dbReference>
<dbReference type="Gene3D" id="3.40.50.720">
    <property type="entry name" value="NAD(P)-binding Rossmann-like Domain"/>
    <property type="match status" value="1"/>
</dbReference>
<dbReference type="EMBL" id="CP063169">
    <property type="protein sequence ID" value="QOR70657.1"/>
    <property type="molecule type" value="Genomic_DNA"/>
</dbReference>
<protein>
    <submittedName>
        <fullName evidence="4">Gfo/Idh/MocA family oxidoreductase</fullName>
    </submittedName>
</protein>
<reference evidence="4 5" key="1">
    <citation type="submission" date="2020-10" db="EMBL/GenBank/DDBJ databases">
        <title>Haloactinobacterium sp. RN3S43, a bacterium isolated from saline soil.</title>
        <authorList>
            <person name="Sun J.-Q."/>
        </authorList>
    </citation>
    <scope>NUCLEOTIDE SEQUENCE [LARGE SCALE GENOMIC DNA]</scope>
    <source>
        <strain evidence="4 5">RN3S43</strain>
    </source>
</reference>
<keyword evidence="1" id="KW-0520">NAD</keyword>
<dbReference type="SUPFAM" id="SSF51735">
    <property type="entry name" value="NAD(P)-binding Rossmann-fold domains"/>
    <property type="match status" value="1"/>
</dbReference>
<dbReference type="KEGG" id="halt:IM660_19120"/>
<dbReference type="Proteomes" id="UP000593758">
    <property type="component" value="Chromosome"/>
</dbReference>
<dbReference type="AlphaFoldDB" id="A0A7M1SUD1"/>
<dbReference type="InterPro" id="IPR055170">
    <property type="entry name" value="GFO_IDH_MocA-like_dom"/>
</dbReference>
<evidence type="ECO:0000259" key="2">
    <source>
        <dbReference type="Pfam" id="PF01408"/>
    </source>
</evidence>
<dbReference type="Gene3D" id="3.30.360.10">
    <property type="entry name" value="Dihydrodipicolinate Reductase, domain 2"/>
    <property type="match status" value="1"/>
</dbReference>
<dbReference type="PANTHER" id="PTHR43708:SF8">
    <property type="entry name" value="OXIDOREDUCTASE"/>
    <property type="match status" value="1"/>
</dbReference>
<dbReference type="PANTHER" id="PTHR43708">
    <property type="entry name" value="CONSERVED EXPRESSED OXIDOREDUCTASE (EUROFUNG)"/>
    <property type="match status" value="1"/>
</dbReference>
<dbReference type="Pfam" id="PF22725">
    <property type="entry name" value="GFO_IDH_MocA_C3"/>
    <property type="match status" value="1"/>
</dbReference>
<evidence type="ECO:0000259" key="3">
    <source>
        <dbReference type="Pfam" id="PF22725"/>
    </source>
</evidence>
<organism evidence="4 5">
    <name type="scientific">Ruania alkalisoli</name>
    <dbReference type="NCBI Taxonomy" id="2779775"/>
    <lineage>
        <taxon>Bacteria</taxon>
        <taxon>Bacillati</taxon>
        <taxon>Actinomycetota</taxon>
        <taxon>Actinomycetes</taxon>
        <taxon>Micrococcales</taxon>
        <taxon>Ruaniaceae</taxon>
        <taxon>Ruania</taxon>
    </lineage>
</organism>
<evidence type="ECO:0000256" key="1">
    <source>
        <dbReference type="ARBA" id="ARBA00023027"/>
    </source>
</evidence>
<feature type="domain" description="Gfo/Idh/MocA-like oxidoreductase N-terminal" evidence="2">
    <location>
        <begin position="11"/>
        <end position="130"/>
    </location>
</feature>